<dbReference type="Pfam" id="PF12499">
    <property type="entry name" value="DUF3707"/>
    <property type="match status" value="1"/>
</dbReference>
<protein>
    <recommendedName>
        <fullName evidence="2">Pherophorin domain-containing protein</fullName>
    </recommendedName>
</protein>
<feature type="compositionally biased region" description="Pro residues" evidence="1">
    <location>
        <begin position="55"/>
        <end position="81"/>
    </location>
</feature>
<evidence type="ECO:0000313" key="3">
    <source>
        <dbReference type="EMBL" id="KAG2493484.1"/>
    </source>
</evidence>
<dbReference type="InterPro" id="IPR024616">
    <property type="entry name" value="Pherophorin"/>
</dbReference>
<evidence type="ECO:0000256" key="1">
    <source>
        <dbReference type="SAM" id="MobiDB-lite"/>
    </source>
</evidence>
<gene>
    <name evidence="3" type="ORF">HYH03_008300</name>
</gene>
<dbReference type="EMBL" id="JAEHOE010000037">
    <property type="protein sequence ID" value="KAG2493484.1"/>
    <property type="molecule type" value="Genomic_DNA"/>
</dbReference>
<name>A0A835Y1B9_9CHLO</name>
<evidence type="ECO:0000259" key="2">
    <source>
        <dbReference type="Pfam" id="PF12499"/>
    </source>
</evidence>
<keyword evidence="4" id="KW-1185">Reference proteome</keyword>
<accession>A0A835Y1B9</accession>
<organism evidence="3 4">
    <name type="scientific">Edaphochlamys debaryana</name>
    <dbReference type="NCBI Taxonomy" id="47281"/>
    <lineage>
        <taxon>Eukaryota</taxon>
        <taxon>Viridiplantae</taxon>
        <taxon>Chlorophyta</taxon>
        <taxon>core chlorophytes</taxon>
        <taxon>Chlorophyceae</taxon>
        <taxon>CS clade</taxon>
        <taxon>Chlamydomonadales</taxon>
        <taxon>Chlamydomonadales incertae sedis</taxon>
        <taxon>Edaphochlamys</taxon>
    </lineage>
</organism>
<dbReference type="Proteomes" id="UP000612055">
    <property type="component" value="Unassembled WGS sequence"/>
</dbReference>
<feature type="region of interest" description="Disordered" evidence="1">
    <location>
        <begin position="51"/>
        <end position="81"/>
    </location>
</feature>
<feature type="domain" description="Pherophorin" evidence="2">
    <location>
        <begin position="255"/>
        <end position="422"/>
    </location>
</feature>
<comment type="caution">
    <text evidence="3">The sequence shown here is derived from an EMBL/GenBank/DDBJ whole genome shotgun (WGS) entry which is preliminary data.</text>
</comment>
<sequence>MYDAVFSPAAPTSGAAVCSAYPAQASSYRLRAGGAGGDGCFSPLDFTCTPAASIPRPPPRPSPPPPARPRSPSPPPPSRPPPAPARCQLCFVLQFVGAGTPGAKSLCDPLARATRDLLKPLADAQGLVLGTGPGPVAWTQLGCSAADSPTSAAVSVCTELSAAQAPLLPPFLPSALRTMYNALFPPAGATSEAADCSAYPAQAPSYRLRAIGAGGGGCFSPSDFTCSPAGAAFPPPPPPPPDLVIPSSPNTTFRPDAACARDADGGPFRLRSSVQVQTVTIFPSRYTAFCFGVELANPAPAPSPACSGTRVTQLAFNARADRRSDLLSVIVRGPADQRRLPLSGDAWWAVPGAATQGGSRPIGDALWVRPVDWTVDSVRDLSARGRAQVCLELRPGVGLGDFCVGGAGGCSVAIYSSDTCCPVGLAA</sequence>
<dbReference type="OrthoDB" id="544989at2759"/>
<evidence type="ECO:0000313" key="4">
    <source>
        <dbReference type="Proteomes" id="UP000612055"/>
    </source>
</evidence>
<reference evidence="3" key="1">
    <citation type="journal article" date="2020" name="bioRxiv">
        <title>Comparative genomics of Chlamydomonas.</title>
        <authorList>
            <person name="Craig R.J."/>
            <person name="Hasan A.R."/>
            <person name="Ness R.W."/>
            <person name="Keightley P.D."/>
        </authorList>
    </citation>
    <scope>NUCLEOTIDE SEQUENCE</scope>
    <source>
        <strain evidence="3">CCAP 11/70</strain>
    </source>
</reference>
<dbReference type="AlphaFoldDB" id="A0A835Y1B9"/>
<proteinExistence type="predicted"/>